<sequence length="138" mass="15102">MKQTQLRPKAKLTKGLLIVALLFSLFAFLGDVGNCQTRLAPTAGIELFVADRHEFCQHKSVVERPKSLTPTRFFACQSYSIVALLAYNKLIGHQISLVCSTPPLTAGISKFFQRRSIPASPEAPSADFSSSEFPADLS</sequence>
<evidence type="ECO:0000256" key="1">
    <source>
        <dbReference type="SAM" id="MobiDB-lite"/>
    </source>
</evidence>
<organism evidence="2 3">
    <name type="scientific">Spirosoma endophyticum</name>
    <dbReference type="NCBI Taxonomy" id="662367"/>
    <lineage>
        <taxon>Bacteria</taxon>
        <taxon>Pseudomonadati</taxon>
        <taxon>Bacteroidota</taxon>
        <taxon>Cytophagia</taxon>
        <taxon>Cytophagales</taxon>
        <taxon>Cytophagaceae</taxon>
        <taxon>Spirosoma</taxon>
    </lineage>
</organism>
<evidence type="ECO:0000313" key="3">
    <source>
        <dbReference type="Proteomes" id="UP000198598"/>
    </source>
</evidence>
<feature type="region of interest" description="Disordered" evidence="1">
    <location>
        <begin position="119"/>
        <end position="138"/>
    </location>
</feature>
<accession>A0A1I1P1K3</accession>
<dbReference type="EMBL" id="FOLQ01000003">
    <property type="protein sequence ID" value="SFD03536.1"/>
    <property type="molecule type" value="Genomic_DNA"/>
</dbReference>
<dbReference type="Proteomes" id="UP000198598">
    <property type="component" value="Unassembled WGS sequence"/>
</dbReference>
<proteinExistence type="predicted"/>
<dbReference type="AlphaFoldDB" id="A0A1I1P1K3"/>
<gene>
    <name evidence="2" type="ORF">SAMN05216167_10365</name>
</gene>
<protein>
    <submittedName>
        <fullName evidence="2">Uncharacterized protein</fullName>
    </submittedName>
</protein>
<reference evidence="2 3" key="1">
    <citation type="submission" date="2016-10" db="EMBL/GenBank/DDBJ databases">
        <authorList>
            <person name="de Groot N.N."/>
        </authorList>
    </citation>
    <scope>NUCLEOTIDE SEQUENCE [LARGE SCALE GENOMIC DNA]</scope>
    <source>
        <strain evidence="2 3">DSM 26130</strain>
    </source>
</reference>
<evidence type="ECO:0000313" key="2">
    <source>
        <dbReference type="EMBL" id="SFD03536.1"/>
    </source>
</evidence>
<name>A0A1I1P1K3_9BACT</name>
<dbReference type="STRING" id="662367.SAMN05216167_10365"/>
<keyword evidence="3" id="KW-1185">Reference proteome</keyword>